<dbReference type="Gene3D" id="1.10.10.10">
    <property type="entry name" value="Winged helix-like DNA-binding domain superfamily/Winged helix DNA-binding domain"/>
    <property type="match status" value="1"/>
</dbReference>
<comment type="caution">
    <text evidence="5">The sequence shown here is derived from an EMBL/GenBank/DDBJ whole genome shotgun (WGS) entry which is preliminary data.</text>
</comment>
<sequence length="248" mass="26819">MTSEDILLAPLHTPPAYAAVVDRLRRAIALGVVLPGERLPSERTLADRLEVSRVTVREALRVLQGEGLLVTRRGSSGSVVAAGATSLDKLGEEYKAEVGEVFEYRMAVETMAARLAAQRGSEDQIAQLLSCQESLAASSDVDSFRRADSEFHLTVAAMSGNMMLRQSVEDARAAAFSWLDLREFRVFHESSIRGHSTIINAISRHDPDEAAAAMAAHIDQAHDEVLAALADTPAPKSGRTRSARTVSR</sequence>
<protein>
    <submittedName>
        <fullName evidence="5">FadR family transcriptional regulator</fullName>
    </submittedName>
</protein>
<dbReference type="InterPro" id="IPR036388">
    <property type="entry name" value="WH-like_DNA-bd_sf"/>
</dbReference>
<feature type="domain" description="HTH gntR-type" evidence="4">
    <location>
        <begin position="14"/>
        <end position="83"/>
    </location>
</feature>
<gene>
    <name evidence="5" type="ORF">HC031_25605</name>
</gene>
<dbReference type="EMBL" id="JAATVY010000025">
    <property type="protein sequence ID" value="NJC73066.1"/>
    <property type="molecule type" value="Genomic_DNA"/>
</dbReference>
<accession>A0ABX0Y3U6</accession>
<keyword evidence="6" id="KW-1185">Reference proteome</keyword>
<dbReference type="InterPro" id="IPR008920">
    <property type="entry name" value="TF_FadR/GntR_C"/>
</dbReference>
<dbReference type="PANTHER" id="PTHR43537">
    <property type="entry name" value="TRANSCRIPTIONAL REGULATOR, GNTR FAMILY"/>
    <property type="match status" value="1"/>
</dbReference>
<keyword evidence="1" id="KW-0805">Transcription regulation</keyword>
<name>A0ABX0Y3U6_9ACTN</name>
<proteinExistence type="predicted"/>
<dbReference type="InterPro" id="IPR011711">
    <property type="entry name" value="GntR_C"/>
</dbReference>
<dbReference type="SMART" id="SM00345">
    <property type="entry name" value="HTH_GNTR"/>
    <property type="match status" value="1"/>
</dbReference>
<evidence type="ECO:0000259" key="4">
    <source>
        <dbReference type="PROSITE" id="PS50949"/>
    </source>
</evidence>
<evidence type="ECO:0000256" key="1">
    <source>
        <dbReference type="ARBA" id="ARBA00023015"/>
    </source>
</evidence>
<dbReference type="PRINTS" id="PR00035">
    <property type="entry name" value="HTHGNTR"/>
</dbReference>
<dbReference type="InterPro" id="IPR000524">
    <property type="entry name" value="Tscrpt_reg_HTH_GntR"/>
</dbReference>
<dbReference type="InterPro" id="IPR036390">
    <property type="entry name" value="WH_DNA-bd_sf"/>
</dbReference>
<dbReference type="CDD" id="cd07377">
    <property type="entry name" value="WHTH_GntR"/>
    <property type="match status" value="1"/>
</dbReference>
<evidence type="ECO:0000256" key="3">
    <source>
        <dbReference type="ARBA" id="ARBA00023163"/>
    </source>
</evidence>
<evidence type="ECO:0000313" key="6">
    <source>
        <dbReference type="Proteomes" id="UP000722989"/>
    </source>
</evidence>
<dbReference type="RefSeq" id="WP_167927975.1">
    <property type="nucleotide sequence ID" value="NZ_JAATVY010000025.1"/>
</dbReference>
<dbReference type="PROSITE" id="PS50949">
    <property type="entry name" value="HTH_GNTR"/>
    <property type="match status" value="1"/>
</dbReference>
<dbReference type="Pfam" id="PF00392">
    <property type="entry name" value="GntR"/>
    <property type="match status" value="1"/>
</dbReference>
<keyword evidence="3" id="KW-0804">Transcription</keyword>
<dbReference type="SMART" id="SM00895">
    <property type="entry name" value="FCD"/>
    <property type="match status" value="1"/>
</dbReference>
<organism evidence="5 6">
    <name type="scientific">Planosporangium thailandense</name>
    <dbReference type="NCBI Taxonomy" id="765197"/>
    <lineage>
        <taxon>Bacteria</taxon>
        <taxon>Bacillati</taxon>
        <taxon>Actinomycetota</taxon>
        <taxon>Actinomycetes</taxon>
        <taxon>Micromonosporales</taxon>
        <taxon>Micromonosporaceae</taxon>
        <taxon>Planosporangium</taxon>
    </lineage>
</organism>
<dbReference type="Pfam" id="PF07729">
    <property type="entry name" value="FCD"/>
    <property type="match status" value="1"/>
</dbReference>
<dbReference type="Proteomes" id="UP000722989">
    <property type="component" value="Unassembled WGS sequence"/>
</dbReference>
<evidence type="ECO:0000313" key="5">
    <source>
        <dbReference type="EMBL" id="NJC73066.1"/>
    </source>
</evidence>
<dbReference type="Gene3D" id="1.20.120.530">
    <property type="entry name" value="GntR ligand-binding domain-like"/>
    <property type="match status" value="1"/>
</dbReference>
<dbReference type="SUPFAM" id="SSF48008">
    <property type="entry name" value="GntR ligand-binding domain-like"/>
    <property type="match status" value="1"/>
</dbReference>
<reference evidence="5 6" key="1">
    <citation type="submission" date="2020-03" db="EMBL/GenBank/DDBJ databases">
        <title>WGS of the type strain of Planosporangium spp.</title>
        <authorList>
            <person name="Thawai C."/>
        </authorList>
    </citation>
    <scope>NUCLEOTIDE SEQUENCE [LARGE SCALE GENOMIC DNA]</scope>
    <source>
        <strain evidence="5 6">TBRC 5610</strain>
    </source>
</reference>
<dbReference type="PANTHER" id="PTHR43537:SF24">
    <property type="entry name" value="GLUCONATE OPERON TRANSCRIPTIONAL REPRESSOR"/>
    <property type="match status" value="1"/>
</dbReference>
<evidence type="ECO:0000256" key="2">
    <source>
        <dbReference type="ARBA" id="ARBA00023125"/>
    </source>
</evidence>
<dbReference type="SUPFAM" id="SSF46785">
    <property type="entry name" value="Winged helix' DNA-binding domain"/>
    <property type="match status" value="1"/>
</dbReference>
<keyword evidence="2" id="KW-0238">DNA-binding</keyword>